<keyword evidence="3" id="KW-1185">Reference proteome</keyword>
<protein>
    <submittedName>
        <fullName evidence="2">Uncharacterized protein</fullName>
    </submittedName>
</protein>
<sequence length="58" mass="6597">MHPDDSPDAPRPVSTPPRHRLTRWALHPLGHVISLVSLHIVALLVIDKTPLLLLFWLH</sequence>
<proteinExistence type="predicted"/>
<keyword evidence="1" id="KW-0812">Transmembrane</keyword>
<evidence type="ECO:0000256" key="1">
    <source>
        <dbReference type="SAM" id="Phobius"/>
    </source>
</evidence>
<dbReference type="Proteomes" id="UP001151002">
    <property type="component" value="Unassembled WGS sequence"/>
</dbReference>
<keyword evidence="1" id="KW-1133">Transmembrane helix</keyword>
<keyword evidence="1" id="KW-0472">Membrane</keyword>
<gene>
    <name evidence="2" type="ORF">OWR29_38985</name>
</gene>
<evidence type="ECO:0000313" key="2">
    <source>
        <dbReference type="EMBL" id="MCY1144016.1"/>
    </source>
</evidence>
<organism evidence="2 3">
    <name type="scientific">Paractinoplanes pyxinae</name>
    <dbReference type="NCBI Taxonomy" id="2997416"/>
    <lineage>
        <taxon>Bacteria</taxon>
        <taxon>Bacillati</taxon>
        <taxon>Actinomycetota</taxon>
        <taxon>Actinomycetes</taxon>
        <taxon>Micromonosporales</taxon>
        <taxon>Micromonosporaceae</taxon>
        <taxon>Paractinoplanes</taxon>
    </lineage>
</organism>
<dbReference type="EMBL" id="JAPNTZ010000018">
    <property type="protein sequence ID" value="MCY1144016.1"/>
    <property type="molecule type" value="Genomic_DNA"/>
</dbReference>
<evidence type="ECO:0000313" key="3">
    <source>
        <dbReference type="Proteomes" id="UP001151002"/>
    </source>
</evidence>
<comment type="caution">
    <text evidence="2">The sequence shown here is derived from an EMBL/GenBank/DDBJ whole genome shotgun (WGS) entry which is preliminary data.</text>
</comment>
<reference evidence="2" key="1">
    <citation type="submission" date="2022-11" db="EMBL/GenBank/DDBJ databases">
        <authorList>
            <person name="Somphong A."/>
            <person name="Phongsopitanun W."/>
        </authorList>
    </citation>
    <scope>NUCLEOTIDE SEQUENCE</scope>
    <source>
        <strain evidence="2">Pm04-4</strain>
    </source>
</reference>
<feature type="transmembrane region" description="Helical" evidence="1">
    <location>
        <begin position="24"/>
        <end position="46"/>
    </location>
</feature>
<accession>A0ABT4BC09</accession>
<dbReference type="RefSeq" id="WP_267568570.1">
    <property type="nucleotide sequence ID" value="NZ_JAPNTZ010000018.1"/>
</dbReference>
<name>A0ABT4BC09_9ACTN</name>